<accession>A0A1J8PR86</accession>
<keyword evidence="2" id="KW-1185">Reference proteome</keyword>
<evidence type="ECO:0008006" key="3">
    <source>
        <dbReference type="Google" id="ProtNLM"/>
    </source>
</evidence>
<organism evidence="1 2">
    <name type="scientific">Rhizopogon vesiculosus</name>
    <dbReference type="NCBI Taxonomy" id="180088"/>
    <lineage>
        <taxon>Eukaryota</taxon>
        <taxon>Fungi</taxon>
        <taxon>Dikarya</taxon>
        <taxon>Basidiomycota</taxon>
        <taxon>Agaricomycotina</taxon>
        <taxon>Agaricomycetes</taxon>
        <taxon>Agaricomycetidae</taxon>
        <taxon>Boletales</taxon>
        <taxon>Suillineae</taxon>
        <taxon>Rhizopogonaceae</taxon>
        <taxon>Rhizopogon</taxon>
    </lineage>
</organism>
<dbReference type="STRING" id="180088.A0A1J8PR86"/>
<dbReference type="SUPFAM" id="SSF52047">
    <property type="entry name" value="RNI-like"/>
    <property type="match status" value="1"/>
</dbReference>
<dbReference type="EMBL" id="LVVM01005282">
    <property type="protein sequence ID" value="OJA11023.1"/>
    <property type="molecule type" value="Genomic_DNA"/>
</dbReference>
<dbReference type="AlphaFoldDB" id="A0A1J8PR86"/>
<dbReference type="Proteomes" id="UP000183567">
    <property type="component" value="Unassembled WGS sequence"/>
</dbReference>
<dbReference type="Gene3D" id="3.80.10.10">
    <property type="entry name" value="Ribonuclease Inhibitor"/>
    <property type="match status" value="1"/>
</dbReference>
<evidence type="ECO:0000313" key="2">
    <source>
        <dbReference type="Proteomes" id="UP000183567"/>
    </source>
</evidence>
<protein>
    <recommendedName>
        <fullName evidence="3">F-box domain-containing protein</fullName>
    </recommendedName>
</protein>
<reference evidence="1 2" key="1">
    <citation type="submission" date="2016-03" db="EMBL/GenBank/DDBJ databases">
        <title>Comparative genomics of the ectomycorrhizal sister species Rhizopogon vinicolor and Rhizopogon vesiculosus (Basidiomycota: Boletales) reveals a divergence of the mating type B locus.</title>
        <authorList>
            <person name="Mujic A.B."/>
            <person name="Kuo A."/>
            <person name="Tritt A."/>
            <person name="Lipzen A."/>
            <person name="Chen C."/>
            <person name="Johnson J."/>
            <person name="Sharma A."/>
            <person name="Barry K."/>
            <person name="Grigoriev I.V."/>
            <person name="Spatafora J.W."/>
        </authorList>
    </citation>
    <scope>NUCLEOTIDE SEQUENCE [LARGE SCALE GENOMIC DNA]</scope>
    <source>
        <strain evidence="1 2">AM-OR11-056</strain>
    </source>
</reference>
<name>A0A1J8PR86_9AGAM</name>
<evidence type="ECO:0000313" key="1">
    <source>
        <dbReference type="EMBL" id="OJA11023.1"/>
    </source>
</evidence>
<gene>
    <name evidence="1" type="ORF">AZE42_06435</name>
</gene>
<dbReference type="OrthoDB" id="3543113at2759"/>
<dbReference type="InterPro" id="IPR032675">
    <property type="entry name" value="LRR_dom_sf"/>
</dbReference>
<comment type="caution">
    <text evidence="1">The sequence shown here is derived from an EMBL/GenBank/DDBJ whole genome shotgun (WGS) entry which is preliminary data.</text>
</comment>
<sequence length="511" mass="57317">MHPVLRNSELMSMISSYTHHGSLPALASTCRTIEHPALDALWRDLQSVEPLVKCLPSDLFAIQVGGGHETSGFSSMWDTLCKYTSRVYSISQSGRSLVMECLNLLMLSCPFIPVSLFPHLRKLTWHTDATQHDAAFLRMAFVPSLLFLDIQISSPSFTFLSVISSLGALCPHLKDMTVKIPHANYESGDLIRKISPFIAQPISQLNKLRKLTVWDLGDQAIKHLMQMKTLQTLSLDLIASPVWGRRSHLQFPGFDDSKLLRLISDKLEYVSDFLDSFQVVRTKRIDIRLTCPSENGSAILSHFFAILKERCDNDNLSSFTFVDPLSKFPVKLDVFMSLHAYHNLSALTIWTDYGISISNQELCQLARAWPKLKMLNISRFASTNQTTLHTFHGLIDLIHLCPSLIYLSLTIDTTKLNGIDPQCPGGGICNNNLKKLILGNSCIDSPLNVALILSALFPNLFQVGLDYLDKDRATMGLLPHQKKSVMDKWDKWTTVNSILGGFRVVKKRAVS</sequence>
<proteinExistence type="predicted"/>